<sequence>MARPCIATSRLTPAGVIARPGSREAQAWDGVQLRTTRCAGPACSSDDGRDGGTDSGTLLPCPERRMLELEHRGQGTRHSRASHATTSMLCSGTRERDGASQGPTLWAPWTAPPPALPAGLMAPA</sequence>
<name>A0ACC1NMR5_9APHY</name>
<reference evidence="1" key="1">
    <citation type="submission" date="2022-08" db="EMBL/GenBank/DDBJ databases">
        <title>Genome Sequence of Pycnoporus sanguineus.</title>
        <authorList>
            <person name="Buettner E."/>
        </authorList>
    </citation>
    <scope>NUCLEOTIDE SEQUENCE</scope>
    <source>
        <strain evidence="1">CG-C14</strain>
    </source>
</reference>
<dbReference type="EMBL" id="JANSHE010004200">
    <property type="protein sequence ID" value="KAJ2979881.1"/>
    <property type="molecule type" value="Genomic_DNA"/>
</dbReference>
<protein>
    <submittedName>
        <fullName evidence="1">Uncharacterized protein</fullName>
    </submittedName>
</protein>
<evidence type="ECO:0000313" key="1">
    <source>
        <dbReference type="EMBL" id="KAJ2979881.1"/>
    </source>
</evidence>
<organism evidence="1 2">
    <name type="scientific">Trametes sanguinea</name>
    <dbReference type="NCBI Taxonomy" id="158606"/>
    <lineage>
        <taxon>Eukaryota</taxon>
        <taxon>Fungi</taxon>
        <taxon>Dikarya</taxon>
        <taxon>Basidiomycota</taxon>
        <taxon>Agaricomycotina</taxon>
        <taxon>Agaricomycetes</taxon>
        <taxon>Polyporales</taxon>
        <taxon>Polyporaceae</taxon>
        <taxon>Trametes</taxon>
    </lineage>
</organism>
<dbReference type="Proteomes" id="UP001144978">
    <property type="component" value="Unassembled WGS sequence"/>
</dbReference>
<evidence type="ECO:0000313" key="2">
    <source>
        <dbReference type="Proteomes" id="UP001144978"/>
    </source>
</evidence>
<proteinExistence type="predicted"/>
<accession>A0ACC1NMR5</accession>
<comment type="caution">
    <text evidence="1">The sequence shown here is derived from an EMBL/GenBank/DDBJ whole genome shotgun (WGS) entry which is preliminary data.</text>
</comment>
<gene>
    <name evidence="1" type="ORF">NUW54_g11079</name>
</gene>
<keyword evidence="2" id="KW-1185">Reference proteome</keyword>